<protein>
    <submittedName>
        <fullName evidence="2">Uncharacterized protein</fullName>
    </submittedName>
</protein>
<keyword evidence="1" id="KW-0812">Transmembrane</keyword>
<keyword evidence="5" id="KW-1185">Reference proteome</keyword>
<dbReference type="EMBL" id="JAATIP010000131">
    <property type="protein sequence ID" value="KAF4369002.1"/>
    <property type="molecule type" value="Genomic_DNA"/>
</dbReference>
<sequence length="439" mass="51140">MANRYGDHSPNDIENPSVSLATLLRLELESLSPLSSKCSIYRVSERLRLVNENAYTPQVVSIGPLHHGKERLRAMEEHKKRYLCDYLKHTSLGLEYYIKIIKDKEEELRSCYAEPIRFSSDEFTKIVLVDAAFIIEVLLRYCFHELQDEHDRIFNKPWMLQDIWRDVRLLENQLPFFILEHLFNPERISVPSSNDERLSIIKLSHMFFKGLMQLKGTENLERISSPRIEHFVDILRNVYVPLEQKPEVKRLTSMNIPSITELHRAGVKFKMRSSKNLFDIHFSEGILEIPKLTISDEMELTFRNLLAFEECHCRENYLNDYVVIIDRLVNTPKDVDLLVKYGIVENRLGDSSQGATLINKLADGVTLDSDDFYFAQISEQLRAYCKTSWHKWRANLKQNYFHTPWAIVSVIAAVLLIILTIIQAVCSVISVTIKDLPPR</sequence>
<evidence type="ECO:0000313" key="5">
    <source>
        <dbReference type="Proteomes" id="UP000583929"/>
    </source>
</evidence>
<dbReference type="PANTHER" id="PTHR31170:SF17">
    <property type="match status" value="1"/>
</dbReference>
<proteinExistence type="predicted"/>
<gene>
    <name evidence="2" type="ORF">F8388_013331</name>
    <name evidence="3" type="ORF">G4B88_012224</name>
</gene>
<evidence type="ECO:0000313" key="3">
    <source>
        <dbReference type="EMBL" id="KAF4402439.1"/>
    </source>
</evidence>
<keyword evidence="1" id="KW-1133">Transmembrane helix</keyword>
<dbReference type="EMBL" id="JAATIQ010000007">
    <property type="protein sequence ID" value="KAF4402439.1"/>
    <property type="molecule type" value="Genomic_DNA"/>
</dbReference>
<organism evidence="2 4">
    <name type="scientific">Cannabis sativa</name>
    <name type="common">Hemp</name>
    <name type="synonym">Marijuana</name>
    <dbReference type="NCBI Taxonomy" id="3483"/>
    <lineage>
        <taxon>Eukaryota</taxon>
        <taxon>Viridiplantae</taxon>
        <taxon>Streptophyta</taxon>
        <taxon>Embryophyta</taxon>
        <taxon>Tracheophyta</taxon>
        <taxon>Spermatophyta</taxon>
        <taxon>Magnoliopsida</taxon>
        <taxon>eudicotyledons</taxon>
        <taxon>Gunneridae</taxon>
        <taxon>Pentapetalae</taxon>
        <taxon>rosids</taxon>
        <taxon>fabids</taxon>
        <taxon>Rosales</taxon>
        <taxon>Cannabaceae</taxon>
        <taxon>Cannabis</taxon>
    </lineage>
</organism>
<dbReference type="PANTHER" id="PTHR31170">
    <property type="entry name" value="BNAC04G53230D PROTEIN"/>
    <property type="match status" value="1"/>
</dbReference>
<dbReference type="Proteomes" id="UP000525078">
    <property type="component" value="Unassembled WGS sequence"/>
</dbReference>
<reference evidence="4 5" key="1">
    <citation type="journal article" date="2020" name="bioRxiv">
        <title>Sequence and annotation of 42 cannabis genomes reveals extensive copy number variation in cannabinoid synthesis and pathogen resistance genes.</title>
        <authorList>
            <person name="Mckernan K.J."/>
            <person name="Helbert Y."/>
            <person name="Kane L.T."/>
            <person name="Ebling H."/>
            <person name="Zhang L."/>
            <person name="Liu B."/>
            <person name="Eaton Z."/>
            <person name="Mclaughlin S."/>
            <person name="Kingan S."/>
            <person name="Baybayan P."/>
            <person name="Concepcion G."/>
            <person name="Jordan M."/>
            <person name="Riva A."/>
            <person name="Barbazuk W."/>
            <person name="Harkins T."/>
        </authorList>
    </citation>
    <scope>NUCLEOTIDE SEQUENCE [LARGE SCALE GENOMIC DNA]</scope>
    <source>
        <strain evidence="4 5">cv. Jamaican Lion 4</strain>
        <strain evidence="3">Father</strain>
        <strain evidence="2">Mother</strain>
        <tissue evidence="2">Leaf</tissue>
    </source>
</reference>
<accession>A0A7J6FE89</accession>
<dbReference type="InterPro" id="IPR004158">
    <property type="entry name" value="DUF247_pln"/>
</dbReference>
<keyword evidence="1" id="KW-0472">Membrane</keyword>
<evidence type="ECO:0000256" key="1">
    <source>
        <dbReference type="SAM" id="Phobius"/>
    </source>
</evidence>
<dbReference type="Pfam" id="PF03140">
    <property type="entry name" value="DUF247"/>
    <property type="match status" value="1"/>
</dbReference>
<feature type="transmembrane region" description="Helical" evidence="1">
    <location>
        <begin position="405"/>
        <end position="433"/>
    </location>
</feature>
<dbReference type="AlphaFoldDB" id="A0A7J6FE89"/>
<comment type="caution">
    <text evidence="2">The sequence shown here is derived from an EMBL/GenBank/DDBJ whole genome shotgun (WGS) entry which is preliminary data.</text>
</comment>
<dbReference type="Proteomes" id="UP000583929">
    <property type="component" value="Unassembled WGS sequence"/>
</dbReference>
<name>A0A7J6FE89_CANSA</name>
<evidence type="ECO:0000313" key="4">
    <source>
        <dbReference type="Proteomes" id="UP000525078"/>
    </source>
</evidence>
<evidence type="ECO:0000313" key="2">
    <source>
        <dbReference type="EMBL" id="KAF4369002.1"/>
    </source>
</evidence>